<evidence type="ECO:0000313" key="6">
    <source>
        <dbReference type="EMBL" id="TCC03647.1"/>
    </source>
</evidence>
<keyword evidence="1" id="KW-0805">Transcription regulation</keyword>
<dbReference type="SUPFAM" id="SSF46894">
    <property type="entry name" value="C-terminal effector domain of the bipartite response regulators"/>
    <property type="match status" value="1"/>
</dbReference>
<dbReference type="PANTHER" id="PTHR44688:SF16">
    <property type="entry name" value="DNA-BINDING TRANSCRIPTIONAL ACTIVATOR DEVR_DOSR"/>
    <property type="match status" value="1"/>
</dbReference>
<dbReference type="PROSITE" id="PS00622">
    <property type="entry name" value="HTH_LUXR_1"/>
    <property type="match status" value="1"/>
</dbReference>
<organism evidence="6 7">
    <name type="scientific">Kribbella soli</name>
    <dbReference type="NCBI Taxonomy" id="1124743"/>
    <lineage>
        <taxon>Bacteria</taxon>
        <taxon>Bacillati</taxon>
        <taxon>Actinomycetota</taxon>
        <taxon>Actinomycetes</taxon>
        <taxon>Propionibacteriales</taxon>
        <taxon>Kribbellaceae</taxon>
        <taxon>Kribbella</taxon>
    </lineage>
</organism>
<feature type="compositionally biased region" description="Low complexity" evidence="4">
    <location>
        <begin position="891"/>
        <end position="910"/>
    </location>
</feature>
<dbReference type="PROSITE" id="PS50043">
    <property type="entry name" value="HTH_LUXR_2"/>
    <property type="match status" value="1"/>
</dbReference>
<sequence>MTSIDRQHQAGDPQGVGAVPRPPSTLVVRERLHAALDLGARSPLTMLVAPAGTGKTVLLSDWVTRWRAPGTPVTWIGGQAASSLGPILEQAMAGDPQAPGLVVVDDGHLLSATILADLALVLRKSPHSLRIVLASRYDLPLPVSELELRGLALTLRSRDLRFTDAEATELVKAHAGKATAADIRLFQANTAGWAAALVLAARSFAASGEVAWSPVNQGPVLDLFLGETFSTLDERVQTMLLSTFGVPSVTGELAAILSDDSDAPAVLADLARNGLLVTAYVDGAGSEPVYRYHPLLVELLRRKVVGSAECARIVAAAQHRSALYYESRGDSVTALRGALGAEDPALVARIVLGRGPELLAAGERDLVAAAFAVLPADYLETHPHLTGVRGLLRRVSGDVAGAMMDAAAADRLTDERDPAAPTPDDDALDADALLLRLWKSRYGWHDVHAAIDRTRSLLALDRTAGGRRSEAVLGPERLAWLLIELAATETWADDLDSASAHLDEALVSARMAAHARLIAGGLVHRAVVQYVRGQVRNAARSAREALDTGGDELPWEYAVRAYVVLGFAALSDLRRDEAWRWHELVAVTETAESDTVVAALRALLRGVLLIEDGRLDEALSELNADPAAVGPLPSFLARDWALLRFRLAVLIGDEHGAVVQLAELDRVGSGSEAELLRAMLTIGQGDLRATVSMIDGVLARPGIYPPVASAGAAFRTILLVRAADPVAAEASLVDTLIRVAPQRILHALIPAGGEPVFLDQLREYVVRPNSHPFAPIALEKLSAYRSRSTGSGGTTLLMRTRPDAHAVPPRRLSAVVNGARIRLTAREAEVLDQLALGNSYTEIAKALFITENTVKTHLMALYRKLGVEKRSAALRIARGLGLVQPAPAVETGLPGTTGPSKGPSTGPSTGALGGQRRLR</sequence>
<dbReference type="CDD" id="cd06170">
    <property type="entry name" value="LuxR_C_like"/>
    <property type="match status" value="1"/>
</dbReference>
<keyword evidence="7" id="KW-1185">Reference proteome</keyword>
<evidence type="ECO:0000256" key="2">
    <source>
        <dbReference type="ARBA" id="ARBA00023125"/>
    </source>
</evidence>
<dbReference type="Pfam" id="PF25873">
    <property type="entry name" value="WHD_MalT"/>
    <property type="match status" value="1"/>
</dbReference>
<protein>
    <recommendedName>
        <fullName evidence="5">HTH luxR-type domain-containing protein</fullName>
    </recommendedName>
</protein>
<dbReference type="AlphaFoldDB" id="A0A4R0GZT6"/>
<dbReference type="SMART" id="SM00421">
    <property type="entry name" value="HTH_LUXR"/>
    <property type="match status" value="1"/>
</dbReference>
<dbReference type="Gene3D" id="1.10.10.10">
    <property type="entry name" value="Winged helix-like DNA-binding domain superfamily/Winged helix DNA-binding domain"/>
    <property type="match status" value="1"/>
</dbReference>
<dbReference type="GO" id="GO:0006355">
    <property type="term" value="P:regulation of DNA-templated transcription"/>
    <property type="evidence" value="ECO:0007669"/>
    <property type="project" value="InterPro"/>
</dbReference>
<dbReference type="InterPro" id="IPR016032">
    <property type="entry name" value="Sig_transdc_resp-reg_C-effctor"/>
</dbReference>
<feature type="domain" description="HTH luxR-type" evidence="5">
    <location>
        <begin position="816"/>
        <end position="881"/>
    </location>
</feature>
<accession>A0A4R0GZT6</accession>
<dbReference type="GO" id="GO:0003677">
    <property type="term" value="F:DNA binding"/>
    <property type="evidence" value="ECO:0007669"/>
    <property type="project" value="UniProtKB-KW"/>
</dbReference>
<dbReference type="RefSeq" id="WP_131344194.1">
    <property type="nucleotide sequence ID" value="NZ_SJJZ01000004.1"/>
</dbReference>
<name>A0A4R0GZT6_9ACTN</name>
<dbReference type="Pfam" id="PF00196">
    <property type="entry name" value="GerE"/>
    <property type="match status" value="1"/>
</dbReference>
<dbReference type="InterPro" id="IPR000792">
    <property type="entry name" value="Tscrpt_reg_LuxR_C"/>
</dbReference>
<keyword evidence="2" id="KW-0238">DNA-binding</keyword>
<reference evidence="6 7" key="1">
    <citation type="submission" date="2019-02" db="EMBL/GenBank/DDBJ databases">
        <title>Kribbella capetownensis sp. nov. and Kribbella speibonae sp. nov., isolated from soil.</title>
        <authorList>
            <person name="Curtis S.M."/>
            <person name="Norton I."/>
            <person name="Everest G.J."/>
            <person name="Meyers P.R."/>
        </authorList>
    </citation>
    <scope>NUCLEOTIDE SEQUENCE [LARGE SCALE GENOMIC DNA]</scope>
    <source>
        <strain evidence="6 7">KCTC 29219</strain>
    </source>
</reference>
<evidence type="ECO:0000256" key="3">
    <source>
        <dbReference type="ARBA" id="ARBA00023163"/>
    </source>
</evidence>
<dbReference type="InterPro" id="IPR036388">
    <property type="entry name" value="WH-like_DNA-bd_sf"/>
</dbReference>
<evidence type="ECO:0000259" key="5">
    <source>
        <dbReference type="PROSITE" id="PS50043"/>
    </source>
</evidence>
<dbReference type="OrthoDB" id="3174898at2"/>
<dbReference type="PANTHER" id="PTHR44688">
    <property type="entry name" value="DNA-BINDING TRANSCRIPTIONAL ACTIVATOR DEVR_DOSR"/>
    <property type="match status" value="1"/>
</dbReference>
<feature type="region of interest" description="Disordered" evidence="4">
    <location>
        <begin position="1"/>
        <end position="22"/>
    </location>
</feature>
<dbReference type="Proteomes" id="UP000292346">
    <property type="component" value="Unassembled WGS sequence"/>
</dbReference>
<keyword evidence="3" id="KW-0804">Transcription</keyword>
<dbReference type="PRINTS" id="PR00038">
    <property type="entry name" value="HTHLUXR"/>
</dbReference>
<gene>
    <name evidence="6" type="ORF">E0H45_31445</name>
</gene>
<comment type="caution">
    <text evidence="6">The sequence shown here is derived from an EMBL/GenBank/DDBJ whole genome shotgun (WGS) entry which is preliminary data.</text>
</comment>
<feature type="region of interest" description="Disordered" evidence="4">
    <location>
        <begin position="888"/>
        <end position="919"/>
    </location>
</feature>
<dbReference type="InterPro" id="IPR027417">
    <property type="entry name" value="P-loop_NTPase"/>
</dbReference>
<proteinExistence type="predicted"/>
<dbReference type="EMBL" id="SJJZ01000004">
    <property type="protein sequence ID" value="TCC03647.1"/>
    <property type="molecule type" value="Genomic_DNA"/>
</dbReference>
<evidence type="ECO:0000256" key="1">
    <source>
        <dbReference type="ARBA" id="ARBA00023015"/>
    </source>
</evidence>
<evidence type="ECO:0000313" key="7">
    <source>
        <dbReference type="Proteomes" id="UP000292346"/>
    </source>
</evidence>
<dbReference type="InterPro" id="IPR059106">
    <property type="entry name" value="WHD_MalT"/>
</dbReference>
<evidence type="ECO:0000256" key="4">
    <source>
        <dbReference type="SAM" id="MobiDB-lite"/>
    </source>
</evidence>
<dbReference type="SUPFAM" id="SSF52540">
    <property type="entry name" value="P-loop containing nucleoside triphosphate hydrolases"/>
    <property type="match status" value="1"/>
</dbReference>